<dbReference type="PROSITE" id="PS51186">
    <property type="entry name" value="GNAT"/>
    <property type="match status" value="1"/>
</dbReference>
<comment type="caution">
    <text evidence="2">The sequence shown here is derived from an EMBL/GenBank/DDBJ whole genome shotgun (WGS) entry which is preliminary data.</text>
</comment>
<dbReference type="SUPFAM" id="SSF55729">
    <property type="entry name" value="Acyl-CoA N-acyltransferases (Nat)"/>
    <property type="match status" value="1"/>
</dbReference>
<dbReference type="InterPro" id="IPR016181">
    <property type="entry name" value="Acyl_CoA_acyltransferase"/>
</dbReference>
<dbReference type="InterPro" id="IPR000182">
    <property type="entry name" value="GNAT_dom"/>
</dbReference>
<evidence type="ECO:0000259" key="1">
    <source>
        <dbReference type="PROSITE" id="PS51186"/>
    </source>
</evidence>
<name>A0ABY1NCT2_9BACT</name>
<evidence type="ECO:0000313" key="2">
    <source>
        <dbReference type="EMBL" id="SMP06355.1"/>
    </source>
</evidence>
<feature type="domain" description="N-acetyltransferase" evidence="1">
    <location>
        <begin position="4"/>
        <end position="135"/>
    </location>
</feature>
<dbReference type="Pfam" id="PF13508">
    <property type="entry name" value="Acetyltransf_7"/>
    <property type="match status" value="1"/>
</dbReference>
<dbReference type="RefSeq" id="WP_283411388.1">
    <property type="nucleotide sequence ID" value="NZ_FXUA01000001.1"/>
</dbReference>
<sequence>MVSYEIEKNLPLQDFIHVLTDSGLGERRPMNDPDHLERMLRNSNLVIVARDSRQVVGVLRGLSDFSYRTFIADLAVISARQGEGIGKGMLKFARSLASDARLFLFSAEGSIQFYQKIGFELHERCYQLKPDEQIK</sequence>
<dbReference type="EMBL" id="FXUA01000001">
    <property type="protein sequence ID" value="SMP06355.1"/>
    <property type="molecule type" value="Genomic_DNA"/>
</dbReference>
<proteinExistence type="predicted"/>
<dbReference type="CDD" id="cd04301">
    <property type="entry name" value="NAT_SF"/>
    <property type="match status" value="1"/>
</dbReference>
<accession>A0ABY1NCT2</accession>
<keyword evidence="3" id="KW-1185">Reference proteome</keyword>
<reference evidence="2 3" key="1">
    <citation type="submission" date="2017-05" db="EMBL/GenBank/DDBJ databases">
        <authorList>
            <person name="Varghese N."/>
            <person name="Submissions S."/>
        </authorList>
    </citation>
    <scope>NUCLEOTIDE SEQUENCE [LARGE SCALE GENOMIC DNA]</scope>
    <source>
        <strain evidence="2 3">DSM 15360</strain>
    </source>
</reference>
<organism evidence="2 3">
    <name type="scientific">Algoriphagus winogradskyi</name>
    <dbReference type="NCBI Taxonomy" id="237017"/>
    <lineage>
        <taxon>Bacteria</taxon>
        <taxon>Pseudomonadati</taxon>
        <taxon>Bacteroidota</taxon>
        <taxon>Cytophagia</taxon>
        <taxon>Cytophagales</taxon>
        <taxon>Cyclobacteriaceae</taxon>
        <taxon>Algoriphagus</taxon>
    </lineage>
</organism>
<dbReference type="Proteomes" id="UP001157915">
    <property type="component" value="Unassembled WGS sequence"/>
</dbReference>
<evidence type="ECO:0000313" key="3">
    <source>
        <dbReference type="Proteomes" id="UP001157915"/>
    </source>
</evidence>
<dbReference type="Gene3D" id="3.40.630.30">
    <property type="match status" value="1"/>
</dbReference>
<protein>
    <submittedName>
        <fullName evidence="2">Acetyltransferase (GNAT) domain-containing protein</fullName>
    </submittedName>
</protein>
<gene>
    <name evidence="2" type="ORF">SAMN06265367_101457</name>
</gene>